<evidence type="ECO:0000313" key="2">
    <source>
        <dbReference type="EMBL" id="OCL28061.1"/>
    </source>
</evidence>
<evidence type="ECO:0000259" key="1">
    <source>
        <dbReference type="PROSITE" id="PS51186"/>
    </source>
</evidence>
<protein>
    <recommendedName>
        <fullName evidence="1">N-acetyltransferase domain-containing protein</fullName>
    </recommendedName>
</protein>
<sequence>MVRRANLDELSKIVEMKLEMYKEDGLDDLLADDVYNKVLVSYQKLYRQDKVLHFVVEKNGKIIACAGGFIKEDIPYSYFKTSYYGFIGDVYTYPKYRKNGYATKLTSQVISWLKEQDVKVIRLLASEQGRSIYEKLGFKATDEMVLDLY</sequence>
<gene>
    <name evidence="2" type="ORF">U472_02360</name>
</gene>
<dbReference type="Proteomes" id="UP000093514">
    <property type="component" value="Unassembled WGS sequence"/>
</dbReference>
<dbReference type="GO" id="GO:0016747">
    <property type="term" value="F:acyltransferase activity, transferring groups other than amino-acyl groups"/>
    <property type="evidence" value="ECO:0007669"/>
    <property type="project" value="InterPro"/>
</dbReference>
<dbReference type="InterPro" id="IPR016181">
    <property type="entry name" value="Acyl_CoA_acyltransferase"/>
</dbReference>
<organism evidence="2 3">
    <name type="scientific">Orenia metallireducens</name>
    <dbReference type="NCBI Taxonomy" id="1413210"/>
    <lineage>
        <taxon>Bacteria</taxon>
        <taxon>Bacillati</taxon>
        <taxon>Bacillota</taxon>
        <taxon>Clostridia</taxon>
        <taxon>Halanaerobiales</taxon>
        <taxon>Halobacteroidaceae</taxon>
        <taxon>Orenia</taxon>
    </lineage>
</organism>
<keyword evidence="3" id="KW-1185">Reference proteome</keyword>
<feature type="domain" description="N-acetyltransferase" evidence="1">
    <location>
        <begin position="1"/>
        <end position="149"/>
    </location>
</feature>
<evidence type="ECO:0000313" key="3">
    <source>
        <dbReference type="Proteomes" id="UP000093514"/>
    </source>
</evidence>
<dbReference type="InterPro" id="IPR000182">
    <property type="entry name" value="GNAT_dom"/>
</dbReference>
<dbReference type="EMBL" id="LWDV01000006">
    <property type="protein sequence ID" value="OCL28061.1"/>
    <property type="molecule type" value="Genomic_DNA"/>
</dbReference>
<dbReference type="Pfam" id="PF00583">
    <property type="entry name" value="Acetyltransf_1"/>
    <property type="match status" value="1"/>
</dbReference>
<comment type="caution">
    <text evidence="2">The sequence shown here is derived from an EMBL/GenBank/DDBJ whole genome shotgun (WGS) entry which is preliminary data.</text>
</comment>
<reference evidence="2 3" key="2">
    <citation type="submission" date="2016-08" db="EMBL/GenBank/DDBJ databases">
        <title>Orenia metallireducens sp. nov. strain Z6, a Novel Metal-reducing Firmicute from the Deep Subsurface.</title>
        <authorList>
            <person name="Maxim B.I."/>
            <person name="Kenneth K."/>
            <person name="Flynn T.M."/>
            <person name="Oloughlin E.J."/>
            <person name="Locke R.A."/>
            <person name="Weber J.R."/>
            <person name="Egan S.M."/>
            <person name="Mackie R.I."/>
            <person name="Cann I.K."/>
        </authorList>
    </citation>
    <scope>NUCLEOTIDE SEQUENCE [LARGE SCALE GENOMIC DNA]</scope>
    <source>
        <strain evidence="2 3">Z6</strain>
    </source>
</reference>
<dbReference type="SUPFAM" id="SSF55729">
    <property type="entry name" value="Acyl-CoA N-acyltransferases (Nat)"/>
    <property type="match status" value="1"/>
</dbReference>
<accession>A0A1C0ACF9</accession>
<proteinExistence type="predicted"/>
<dbReference type="Gene3D" id="3.40.630.30">
    <property type="match status" value="1"/>
</dbReference>
<dbReference type="OrthoDB" id="119498at2"/>
<dbReference type="RefSeq" id="WP_068715131.1">
    <property type="nucleotide sequence ID" value="NZ_LWDV01000006.1"/>
</dbReference>
<reference evidence="3" key="1">
    <citation type="submission" date="2016-07" db="EMBL/GenBank/DDBJ databases">
        <authorList>
            <person name="Florea S."/>
            <person name="Webb J.S."/>
            <person name="Jaromczyk J."/>
            <person name="Schardl C.L."/>
        </authorList>
    </citation>
    <scope>NUCLEOTIDE SEQUENCE [LARGE SCALE GENOMIC DNA]</scope>
    <source>
        <strain evidence="3">Z6</strain>
    </source>
</reference>
<dbReference type="AlphaFoldDB" id="A0A1C0ACF9"/>
<name>A0A1C0ACF9_9FIRM</name>
<dbReference type="PROSITE" id="PS51186">
    <property type="entry name" value="GNAT"/>
    <property type="match status" value="1"/>
</dbReference>
<dbReference type="CDD" id="cd04301">
    <property type="entry name" value="NAT_SF"/>
    <property type="match status" value="1"/>
</dbReference>